<keyword evidence="4" id="KW-1185">Reference proteome</keyword>
<sequence length="147" mass="17401">FKKIIMYEEQEQIEQEELIEQEEQIEQIEQNEQTEQNEQREIIQINKRGRSKSIVWGTYIKQGKQISKSHYNATLKDNLKKSNKKRKLNKKQSQTKVSDFIESTKLTDERIKDINHALVKAFVVSQEIAIINQKVITEINNQDNLTL</sequence>
<feature type="non-terminal residue" evidence="3">
    <location>
        <position position="147"/>
    </location>
</feature>
<reference evidence="3" key="1">
    <citation type="submission" date="2021-06" db="EMBL/GenBank/DDBJ databases">
        <authorList>
            <person name="Kallberg Y."/>
            <person name="Tangrot J."/>
            <person name="Rosling A."/>
        </authorList>
    </citation>
    <scope>NUCLEOTIDE SEQUENCE</scope>
    <source>
        <strain evidence="3">AZ414A</strain>
    </source>
</reference>
<keyword evidence="1" id="KW-0175">Coiled coil</keyword>
<evidence type="ECO:0000313" key="3">
    <source>
        <dbReference type="EMBL" id="CAG8652959.1"/>
    </source>
</evidence>
<dbReference type="Proteomes" id="UP000789706">
    <property type="component" value="Unassembled WGS sequence"/>
</dbReference>
<evidence type="ECO:0000256" key="2">
    <source>
        <dbReference type="SAM" id="MobiDB-lite"/>
    </source>
</evidence>
<dbReference type="EMBL" id="CAJVPK010006806">
    <property type="protein sequence ID" value="CAG8652959.1"/>
    <property type="molecule type" value="Genomic_DNA"/>
</dbReference>
<gene>
    <name evidence="3" type="ORF">DEBURN_LOCUS11515</name>
</gene>
<feature type="compositionally biased region" description="Basic residues" evidence="2">
    <location>
        <begin position="81"/>
        <end position="90"/>
    </location>
</feature>
<dbReference type="AlphaFoldDB" id="A0A9N9DUI2"/>
<dbReference type="OrthoDB" id="2392241at2759"/>
<comment type="caution">
    <text evidence="3">The sequence shown here is derived from an EMBL/GenBank/DDBJ whole genome shotgun (WGS) entry which is preliminary data.</text>
</comment>
<feature type="coiled-coil region" evidence="1">
    <location>
        <begin position="4"/>
        <end position="48"/>
    </location>
</feature>
<feature type="region of interest" description="Disordered" evidence="2">
    <location>
        <begin position="71"/>
        <end position="93"/>
    </location>
</feature>
<proteinExistence type="predicted"/>
<feature type="non-terminal residue" evidence="3">
    <location>
        <position position="1"/>
    </location>
</feature>
<organism evidence="3 4">
    <name type="scientific">Diversispora eburnea</name>
    <dbReference type="NCBI Taxonomy" id="1213867"/>
    <lineage>
        <taxon>Eukaryota</taxon>
        <taxon>Fungi</taxon>
        <taxon>Fungi incertae sedis</taxon>
        <taxon>Mucoromycota</taxon>
        <taxon>Glomeromycotina</taxon>
        <taxon>Glomeromycetes</taxon>
        <taxon>Diversisporales</taxon>
        <taxon>Diversisporaceae</taxon>
        <taxon>Diversispora</taxon>
    </lineage>
</organism>
<evidence type="ECO:0000256" key="1">
    <source>
        <dbReference type="SAM" id="Coils"/>
    </source>
</evidence>
<name>A0A9N9DUI2_9GLOM</name>
<evidence type="ECO:0000313" key="4">
    <source>
        <dbReference type="Proteomes" id="UP000789706"/>
    </source>
</evidence>
<protein>
    <submittedName>
        <fullName evidence="3">5872_t:CDS:1</fullName>
    </submittedName>
</protein>
<accession>A0A9N9DUI2</accession>